<protein>
    <submittedName>
        <fullName evidence="7">MFS transporter</fullName>
    </submittedName>
</protein>
<feature type="transmembrane region" description="Helical" evidence="5">
    <location>
        <begin position="53"/>
        <end position="69"/>
    </location>
</feature>
<dbReference type="InterPro" id="IPR011701">
    <property type="entry name" value="MFS"/>
</dbReference>
<keyword evidence="2 5" id="KW-0812">Transmembrane</keyword>
<dbReference type="InterPro" id="IPR036259">
    <property type="entry name" value="MFS_trans_sf"/>
</dbReference>
<dbReference type="InterPro" id="IPR020846">
    <property type="entry name" value="MFS_dom"/>
</dbReference>
<reference evidence="7 8" key="1">
    <citation type="submission" date="2020-10" db="EMBL/GenBank/DDBJ databases">
        <title>Complete genome sequence of Paludibaculum fermentans P105T, a facultatively anaerobic acidobacterium capable of dissimilatory Fe(III) reduction.</title>
        <authorList>
            <person name="Dedysh S.N."/>
            <person name="Beletsky A.V."/>
            <person name="Kulichevskaya I.S."/>
            <person name="Mardanov A.V."/>
            <person name="Ravin N.V."/>
        </authorList>
    </citation>
    <scope>NUCLEOTIDE SEQUENCE [LARGE SCALE GENOMIC DNA]</scope>
    <source>
        <strain evidence="7 8">P105</strain>
    </source>
</reference>
<dbReference type="SUPFAM" id="SSF103473">
    <property type="entry name" value="MFS general substrate transporter"/>
    <property type="match status" value="1"/>
</dbReference>
<keyword evidence="4 5" id="KW-0472">Membrane</keyword>
<feature type="transmembrane region" description="Helical" evidence="5">
    <location>
        <begin position="370"/>
        <end position="391"/>
    </location>
</feature>
<evidence type="ECO:0000313" key="7">
    <source>
        <dbReference type="EMBL" id="QOY92180.1"/>
    </source>
</evidence>
<feature type="transmembrane region" description="Helical" evidence="5">
    <location>
        <begin position="310"/>
        <end position="329"/>
    </location>
</feature>
<dbReference type="AlphaFoldDB" id="A0A7S7NYK7"/>
<comment type="subcellular location">
    <subcellularLocation>
        <location evidence="1">Membrane</location>
        <topology evidence="1">Multi-pass membrane protein</topology>
    </subcellularLocation>
</comment>
<name>A0A7S7NYK7_PALFE</name>
<evidence type="ECO:0000256" key="2">
    <source>
        <dbReference type="ARBA" id="ARBA00022692"/>
    </source>
</evidence>
<dbReference type="GO" id="GO:0022857">
    <property type="term" value="F:transmembrane transporter activity"/>
    <property type="evidence" value="ECO:0007669"/>
    <property type="project" value="InterPro"/>
</dbReference>
<evidence type="ECO:0000256" key="1">
    <source>
        <dbReference type="ARBA" id="ARBA00004141"/>
    </source>
</evidence>
<evidence type="ECO:0000256" key="3">
    <source>
        <dbReference type="ARBA" id="ARBA00022989"/>
    </source>
</evidence>
<dbReference type="Gene3D" id="1.20.1250.20">
    <property type="entry name" value="MFS general substrate transporter like domains"/>
    <property type="match status" value="2"/>
</dbReference>
<dbReference type="GO" id="GO:0016020">
    <property type="term" value="C:membrane"/>
    <property type="evidence" value="ECO:0007669"/>
    <property type="project" value="UniProtKB-SubCell"/>
</dbReference>
<evidence type="ECO:0000259" key="6">
    <source>
        <dbReference type="PROSITE" id="PS50850"/>
    </source>
</evidence>
<evidence type="ECO:0000256" key="5">
    <source>
        <dbReference type="SAM" id="Phobius"/>
    </source>
</evidence>
<sequence length="425" mass="45458">MGLGASSAGGVQTKVRFRVLAMLVLLAGITYLDRVCISVTAPRMSADLGLSRMQMSFVFGAFTLAYAIFEIPTGLWGDKVGTRRVLTRIVTWWSSFTMLTAGVFSFPSLLGTRFLFGAGEAGAWPNVARTLSRWFPQRERGTAQGIFFMGAHLGGGVTPLLVTALLVHFHWRALFLIFGSIGFLWAIAWRYWFRDEPHEHSAVSPGECEYIETGRAISAGHSLERGGWKRLLLNPSVLALCAMYFTQTYGFTFYVTWLPTYLESSRGFSAGLLGIFAGLPLTLSVLADLFGGITTDRLTAKLGLRVGRAAVGGVSLACAGMFLIAGTMAPNPLVGATFIALAAASSNFLLGASWGAAVDIGGPHAGMVSAAMNTSGQIGGFLSPIILAYGVDHYGSWMGPLYLTGALYLAGAVCWVWVDASRPID</sequence>
<keyword evidence="3 5" id="KW-1133">Transmembrane helix</keyword>
<dbReference type="InterPro" id="IPR050382">
    <property type="entry name" value="MFS_Na/Anion_cotransporter"/>
</dbReference>
<proteinExistence type="predicted"/>
<dbReference type="PROSITE" id="PS50850">
    <property type="entry name" value="MFS"/>
    <property type="match status" value="1"/>
</dbReference>
<dbReference type="PANTHER" id="PTHR11662">
    <property type="entry name" value="SOLUTE CARRIER FAMILY 17"/>
    <property type="match status" value="1"/>
</dbReference>
<dbReference type="PANTHER" id="PTHR11662:SF399">
    <property type="entry name" value="FI19708P1-RELATED"/>
    <property type="match status" value="1"/>
</dbReference>
<feature type="transmembrane region" description="Helical" evidence="5">
    <location>
        <begin position="397"/>
        <end position="418"/>
    </location>
</feature>
<dbReference type="EMBL" id="CP063849">
    <property type="protein sequence ID" value="QOY92180.1"/>
    <property type="molecule type" value="Genomic_DNA"/>
</dbReference>
<organism evidence="7 8">
    <name type="scientific">Paludibaculum fermentans</name>
    <dbReference type="NCBI Taxonomy" id="1473598"/>
    <lineage>
        <taxon>Bacteria</taxon>
        <taxon>Pseudomonadati</taxon>
        <taxon>Acidobacteriota</taxon>
        <taxon>Terriglobia</taxon>
        <taxon>Bryobacterales</taxon>
        <taxon>Bryobacteraceae</taxon>
        <taxon>Paludibaculum</taxon>
    </lineage>
</organism>
<feature type="transmembrane region" description="Helical" evidence="5">
    <location>
        <begin position="267"/>
        <end position="290"/>
    </location>
</feature>
<evidence type="ECO:0000313" key="8">
    <source>
        <dbReference type="Proteomes" id="UP000593892"/>
    </source>
</evidence>
<evidence type="ECO:0000256" key="4">
    <source>
        <dbReference type="ARBA" id="ARBA00023136"/>
    </source>
</evidence>
<gene>
    <name evidence="7" type="ORF">IRI77_29150</name>
</gene>
<accession>A0A7S7NYK7</accession>
<feature type="transmembrane region" description="Helical" evidence="5">
    <location>
        <begin position="173"/>
        <end position="193"/>
    </location>
</feature>
<feature type="transmembrane region" description="Helical" evidence="5">
    <location>
        <begin position="146"/>
        <end position="167"/>
    </location>
</feature>
<feature type="domain" description="Major facilitator superfamily (MFS) profile" evidence="6">
    <location>
        <begin position="19"/>
        <end position="423"/>
    </location>
</feature>
<dbReference type="KEGG" id="pfer:IRI77_29150"/>
<keyword evidence="8" id="KW-1185">Reference proteome</keyword>
<dbReference type="Proteomes" id="UP000593892">
    <property type="component" value="Chromosome"/>
</dbReference>
<feature type="transmembrane region" description="Helical" evidence="5">
    <location>
        <begin position="231"/>
        <end position="255"/>
    </location>
</feature>
<dbReference type="CDD" id="cd17319">
    <property type="entry name" value="MFS_ExuT_GudP_like"/>
    <property type="match status" value="1"/>
</dbReference>
<feature type="transmembrane region" description="Helical" evidence="5">
    <location>
        <begin position="89"/>
        <end position="110"/>
    </location>
</feature>
<feature type="transmembrane region" description="Helical" evidence="5">
    <location>
        <begin position="15"/>
        <end position="32"/>
    </location>
</feature>
<dbReference type="Pfam" id="PF07690">
    <property type="entry name" value="MFS_1"/>
    <property type="match status" value="1"/>
</dbReference>
<feature type="transmembrane region" description="Helical" evidence="5">
    <location>
        <begin position="335"/>
        <end position="358"/>
    </location>
</feature>